<dbReference type="Proteomes" id="UP000256269">
    <property type="component" value="Unassembled WGS sequence"/>
</dbReference>
<dbReference type="GO" id="GO:0008168">
    <property type="term" value="F:methyltransferase activity"/>
    <property type="evidence" value="ECO:0007669"/>
    <property type="project" value="UniProtKB-KW"/>
</dbReference>
<accession>A0A3E0GXL3</accession>
<sequence>MERPSWAPPDVDIDQPSISRIWDWFLDGSHNFAVDREVAKQMLKLMPEGPKMAQASRAFLRRAVRMCAAAGVTQFLDIGSGIPTVGNVHEIARAADPQSRVVYVDTDPVAVSHTRQLLGGDPTTTVLRGDLREPDAILDSPELRGTLDLERPVAVMLIMILHFIHDEDDPVGILRRFLDRLPAGSMLAIAHGSPNTERMPDEHLHAAREMYTKSVAQVRLRTQPEVQALFQGWELVRPGVVWIPDWRPDLADNGPESLMPNAGYAGVAVKV</sequence>
<dbReference type="Gene3D" id="3.40.50.150">
    <property type="entry name" value="Vaccinia Virus protein VP39"/>
    <property type="match status" value="1"/>
</dbReference>
<dbReference type="RefSeq" id="WP_116180523.1">
    <property type="nucleotide sequence ID" value="NZ_CP144375.1"/>
</dbReference>
<proteinExistence type="predicted"/>
<dbReference type="InterPro" id="IPR029063">
    <property type="entry name" value="SAM-dependent_MTases_sf"/>
</dbReference>
<reference evidence="1 2" key="1">
    <citation type="submission" date="2018-08" db="EMBL/GenBank/DDBJ databases">
        <title>Genomic Encyclopedia of Archaeal and Bacterial Type Strains, Phase II (KMG-II): from individual species to whole genera.</title>
        <authorList>
            <person name="Goeker M."/>
        </authorList>
    </citation>
    <scope>NUCLEOTIDE SEQUENCE [LARGE SCALE GENOMIC DNA]</scope>
    <source>
        <strain evidence="1 2">DSM 45791</strain>
    </source>
</reference>
<dbReference type="Pfam" id="PF04672">
    <property type="entry name" value="Methyltransf_19"/>
    <property type="match status" value="1"/>
</dbReference>
<dbReference type="AlphaFoldDB" id="A0A3E0GXL3"/>
<gene>
    <name evidence="1" type="ORF">BCF44_120193</name>
</gene>
<dbReference type="SUPFAM" id="SSF53335">
    <property type="entry name" value="S-adenosyl-L-methionine-dependent methyltransferases"/>
    <property type="match status" value="1"/>
</dbReference>
<evidence type="ECO:0000313" key="1">
    <source>
        <dbReference type="EMBL" id="REH33121.1"/>
    </source>
</evidence>
<organism evidence="1 2">
    <name type="scientific">Kutzneria buriramensis</name>
    <dbReference type="NCBI Taxonomy" id="1045776"/>
    <lineage>
        <taxon>Bacteria</taxon>
        <taxon>Bacillati</taxon>
        <taxon>Actinomycetota</taxon>
        <taxon>Actinomycetes</taxon>
        <taxon>Pseudonocardiales</taxon>
        <taxon>Pseudonocardiaceae</taxon>
        <taxon>Kutzneria</taxon>
    </lineage>
</organism>
<dbReference type="InterPro" id="IPR006764">
    <property type="entry name" value="SAM_dep_MeTrfase_SAV2177_type"/>
</dbReference>
<dbReference type="GO" id="GO:0032259">
    <property type="term" value="P:methylation"/>
    <property type="evidence" value="ECO:0007669"/>
    <property type="project" value="UniProtKB-KW"/>
</dbReference>
<dbReference type="CDD" id="cd02440">
    <property type="entry name" value="AdoMet_MTases"/>
    <property type="match status" value="1"/>
</dbReference>
<name>A0A3E0GXL3_9PSEU</name>
<dbReference type="EMBL" id="QUNO01000020">
    <property type="protein sequence ID" value="REH33121.1"/>
    <property type="molecule type" value="Genomic_DNA"/>
</dbReference>
<dbReference type="OrthoDB" id="5175904at2"/>
<protein>
    <submittedName>
        <fullName evidence="1">S-adenosyl methyltransferase</fullName>
    </submittedName>
</protein>
<evidence type="ECO:0000313" key="2">
    <source>
        <dbReference type="Proteomes" id="UP000256269"/>
    </source>
</evidence>
<keyword evidence="1" id="KW-0489">Methyltransferase</keyword>
<dbReference type="PIRSF" id="PIRSF017393">
    <property type="entry name" value="MTase_SAV2177"/>
    <property type="match status" value="1"/>
</dbReference>
<keyword evidence="1" id="KW-0808">Transferase</keyword>
<comment type="caution">
    <text evidence="1">The sequence shown here is derived from an EMBL/GenBank/DDBJ whole genome shotgun (WGS) entry which is preliminary data.</text>
</comment>
<keyword evidence="2" id="KW-1185">Reference proteome</keyword>